<accession>A0A169NXC1</accession>
<dbReference type="KEGG" id="slau:SLA_4868"/>
<dbReference type="InterPro" id="IPR028087">
    <property type="entry name" value="Tad_N"/>
</dbReference>
<dbReference type="Proteomes" id="UP000217676">
    <property type="component" value="Chromosome"/>
</dbReference>
<keyword evidence="5" id="KW-1185">Reference proteome</keyword>
<gene>
    <name evidence="4" type="ORF">SLA_4868</name>
</gene>
<evidence type="ECO:0000256" key="2">
    <source>
        <dbReference type="SAM" id="Phobius"/>
    </source>
</evidence>
<keyword evidence="2" id="KW-0812">Transmembrane</keyword>
<dbReference type="Pfam" id="PF13400">
    <property type="entry name" value="Tad"/>
    <property type="match status" value="1"/>
</dbReference>
<evidence type="ECO:0000259" key="3">
    <source>
        <dbReference type="Pfam" id="PF13400"/>
    </source>
</evidence>
<dbReference type="AlphaFoldDB" id="A0A169NXC1"/>
<reference evidence="4 5" key="1">
    <citation type="journal article" date="2016" name="Genome Announc.">
        <title>Complete Genome Sequence of Thiostrepton-Producing Streptomyces laurentii ATCC 31255.</title>
        <authorList>
            <person name="Doi K."/>
            <person name="Fujino Y."/>
            <person name="Nagayoshi Y."/>
            <person name="Ohshima T."/>
            <person name="Ogata S."/>
        </authorList>
    </citation>
    <scope>NUCLEOTIDE SEQUENCE [LARGE SCALE GENOMIC DNA]</scope>
    <source>
        <strain evidence="4 5">ATCC 31255</strain>
    </source>
</reference>
<feature type="compositionally biased region" description="Pro residues" evidence="1">
    <location>
        <begin position="160"/>
        <end position="176"/>
    </location>
</feature>
<dbReference type="EMBL" id="AP017424">
    <property type="protein sequence ID" value="BAU85752.1"/>
    <property type="molecule type" value="Genomic_DNA"/>
</dbReference>
<evidence type="ECO:0000256" key="1">
    <source>
        <dbReference type="SAM" id="MobiDB-lite"/>
    </source>
</evidence>
<evidence type="ECO:0000313" key="5">
    <source>
        <dbReference type="Proteomes" id="UP000217676"/>
    </source>
</evidence>
<keyword evidence="2" id="KW-0472">Membrane</keyword>
<keyword evidence="2" id="KW-1133">Transmembrane helix</keyword>
<organism evidence="4 5">
    <name type="scientific">Streptomyces laurentii</name>
    <dbReference type="NCBI Taxonomy" id="39478"/>
    <lineage>
        <taxon>Bacteria</taxon>
        <taxon>Bacillati</taxon>
        <taxon>Actinomycetota</taxon>
        <taxon>Actinomycetes</taxon>
        <taxon>Kitasatosporales</taxon>
        <taxon>Streptomycetaceae</taxon>
        <taxon>Streptomyces</taxon>
    </lineage>
</organism>
<feature type="transmembrane region" description="Helical" evidence="2">
    <location>
        <begin position="12"/>
        <end position="33"/>
    </location>
</feature>
<proteinExistence type="predicted"/>
<feature type="region of interest" description="Disordered" evidence="1">
    <location>
        <begin position="156"/>
        <end position="213"/>
    </location>
</feature>
<name>A0A169NXC1_STRLU</name>
<protein>
    <submittedName>
        <fullName evidence="4">Cellulase</fullName>
    </submittedName>
</protein>
<evidence type="ECO:0000313" key="4">
    <source>
        <dbReference type="EMBL" id="BAU85752.1"/>
    </source>
</evidence>
<sequence>MPEARGGDTGQAFPVYITVIAGLLFLAFVYLAVGQAASVRNEGQTAADAAALAAAQDAREQLRDGWLRVLGEPDEWGAFLNGEEYDSSRACQEAARFAAENGAALDGPCEAGPGRGGGEEFRVRIRTNDSVGRSSVPGTEGQHAKATATAVLEPLCTFTPPEPTPSPPPTSPPSSSPSPSEEPTATPSPEPEPITGLHCRDLDWTIDPENPRLPSVADLFTVRLVD</sequence>
<feature type="domain" description="Putative Flp pilus-assembly TadG-like N-terminal" evidence="3">
    <location>
        <begin position="10"/>
        <end position="57"/>
    </location>
</feature>